<gene>
    <name evidence="3" type="ORF">KATO_00388</name>
    <name evidence="4" type="ORF">KATO_01056</name>
</gene>
<dbReference type="SMART" id="SM00028">
    <property type="entry name" value="TPR"/>
    <property type="match status" value="2"/>
</dbReference>
<dbReference type="EMBL" id="LS398550">
    <property type="protein sequence ID" value="SPR04134.1"/>
    <property type="molecule type" value="Genomic_DNA"/>
</dbReference>
<feature type="chain" id="PRO_5036052455" evidence="2">
    <location>
        <begin position="21"/>
        <end position="128"/>
    </location>
</feature>
<proteinExistence type="predicted"/>
<dbReference type="AlphaFoldDB" id="A0A2U3QT45"/>
<dbReference type="SUPFAM" id="SSF48452">
    <property type="entry name" value="TPR-like"/>
    <property type="match status" value="1"/>
</dbReference>
<evidence type="ECO:0000256" key="1">
    <source>
        <dbReference type="PROSITE-ProRule" id="PRU00339"/>
    </source>
</evidence>
<evidence type="ECO:0000313" key="5">
    <source>
        <dbReference type="Proteomes" id="UP000244992"/>
    </source>
</evidence>
<dbReference type="EMBL" id="LS398550">
    <property type="protein sequence ID" value="SPR07144.1"/>
    <property type="molecule type" value="Genomic_DNA"/>
</dbReference>
<dbReference type="InterPro" id="IPR019734">
    <property type="entry name" value="TPR_rpt"/>
</dbReference>
<evidence type="ECO:0000256" key="2">
    <source>
        <dbReference type="SAM" id="SignalP"/>
    </source>
</evidence>
<dbReference type="RefSeq" id="WP_052697892.1">
    <property type="nucleotide sequence ID" value="NZ_LS398550.1"/>
</dbReference>
<dbReference type="Proteomes" id="UP000244992">
    <property type="component" value="Chromosome I"/>
</dbReference>
<dbReference type="Gene3D" id="1.25.40.10">
    <property type="entry name" value="Tetratricopeptide repeat domain"/>
    <property type="match status" value="1"/>
</dbReference>
<reference evidence="5" key="1">
    <citation type="submission" date="2018-03" db="EMBL/GenBank/DDBJ databases">
        <authorList>
            <person name="Batty M. E."/>
            <person name="Batty M E."/>
        </authorList>
    </citation>
    <scope>NUCLEOTIDE SEQUENCE [LARGE SCALE GENOMIC DNA]</scope>
</reference>
<reference evidence="3" key="2">
    <citation type="submission" date="2018-03" db="EMBL/GenBank/DDBJ databases">
        <authorList>
            <person name="Keele B.F."/>
        </authorList>
    </citation>
    <scope>NUCLEOTIDE SEQUENCE [LARGE SCALE GENOMIC DNA]</scope>
    <source>
        <strain evidence="3">Kato</strain>
    </source>
</reference>
<keyword evidence="2" id="KW-0732">Signal</keyword>
<sequence length="128" mass="14403" precursor="true">MCKNLAIILSLILLNTVAVAAEQSIQQDLIHDKAILAEEYSNIGSSFLRLKKYHKAIENFDITIKYDPSYASAYNNKGTALDDPGKPLEAIENFNINLTMQKHIVIIENYDTALLDIDQSIKFTKKIS</sequence>
<dbReference type="PROSITE" id="PS50005">
    <property type="entry name" value="TPR"/>
    <property type="match status" value="1"/>
</dbReference>
<feature type="repeat" description="TPR" evidence="1">
    <location>
        <begin position="37"/>
        <end position="70"/>
    </location>
</feature>
<evidence type="ECO:0000313" key="4">
    <source>
        <dbReference type="EMBL" id="SPR07144.1"/>
    </source>
</evidence>
<feature type="signal peptide" evidence="2">
    <location>
        <begin position="1"/>
        <end position="20"/>
    </location>
</feature>
<dbReference type="InterPro" id="IPR011990">
    <property type="entry name" value="TPR-like_helical_dom_sf"/>
</dbReference>
<organism evidence="3 5">
    <name type="scientific">Orientia tsutsugamushi</name>
    <name type="common">Rickettsia tsutsugamushi</name>
    <dbReference type="NCBI Taxonomy" id="784"/>
    <lineage>
        <taxon>Bacteria</taxon>
        <taxon>Pseudomonadati</taxon>
        <taxon>Pseudomonadota</taxon>
        <taxon>Alphaproteobacteria</taxon>
        <taxon>Rickettsiales</taxon>
        <taxon>Rickettsiaceae</taxon>
        <taxon>Rickettsieae</taxon>
        <taxon>Orientia</taxon>
    </lineage>
</organism>
<protein>
    <submittedName>
        <fullName evidence="3">TPR repeat-containing protein 03</fullName>
    </submittedName>
</protein>
<evidence type="ECO:0000313" key="3">
    <source>
        <dbReference type="EMBL" id="SPR04134.1"/>
    </source>
</evidence>
<accession>A0A2U3QT45</accession>
<name>A0A2U3QT45_ORITS</name>
<keyword evidence="1" id="KW-0802">TPR repeat</keyword>